<dbReference type="FunFam" id="3.40.120.10:FF:000002">
    <property type="entry name" value="Phosphoglucosamine mutase"/>
    <property type="match status" value="1"/>
</dbReference>
<feature type="domain" description="Alpha-D-phosphohexomutase alpha/beta/alpha" evidence="15">
    <location>
        <begin position="257"/>
        <end position="365"/>
    </location>
</feature>
<feature type="domain" description="Alpha-D-phosphohexomutase C-terminal" evidence="12">
    <location>
        <begin position="373"/>
        <end position="441"/>
    </location>
</feature>
<dbReference type="EMBL" id="AEYY01000017">
    <property type="protein sequence ID" value="EHC03377.1"/>
    <property type="molecule type" value="Genomic_DNA"/>
</dbReference>
<dbReference type="GO" id="GO:0006048">
    <property type="term" value="P:UDP-N-acetylglucosamine biosynthetic process"/>
    <property type="evidence" value="ECO:0007669"/>
    <property type="project" value="TreeGrafter"/>
</dbReference>
<dbReference type="InterPro" id="IPR005844">
    <property type="entry name" value="A-D-PHexomutase_a/b/a-I"/>
</dbReference>
<evidence type="ECO:0000256" key="7">
    <source>
        <dbReference type="ARBA" id="ARBA00066330"/>
    </source>
</evidence>
<feature type="modified residue" description="Phosphoserine" evidence="9">
    <location>
        <position position="101"/>
    </location>
</feature>
<evidence type="ECO:0000259" key="13">
    <source>
        <dbReference type="Pfam" id="PF02878"/>
    </source>
</evidence>
<dbReference type="Pfam" id="PF02879">
    <property type="entry name" value="PGM_PMM_II"/>
    <property type="match status" value="1"/>
</dbReference>
<protein>
    <recommendedName>
        <fullName evidence="8 9">Phosphoglucosamine mutase</fullName>
        <ecNumber evidence="7 9">5.4.2.10</ecNumber>
    </recommendedName>
</protein>
<dbReference type="RefSeq" id="WP_002940534.1">
    <property type="nucleotide sequence ID" value="NZ_AEYY01000017.1"/>
</dbReference>
<dbReference type="PRINTS" id="PR00509">
    <property type="entry name" value="PGMPMM"/>
</dbReference>
<dbReference type="Pfam" id="PF02878">
    <property type="entry name" value="PGM_PMM_I"/>
    <property type="match status" value="1"/>
</dbReference>
<dbReference type="GO" id="GO:0008966">
    <property type="term" value="F:phosphoglucosamine mutase activity"/>
    <property type="evidence" value="ECO:0007669"/>
    <property type="project" value="UniProtKB-UniRule"/>
</dbReference>
<evidence type="ECO:0000256" key="3">
    <source>
        <dbReference type="ARBA" id="ARBA00022723"/>
    </source>
</evidence>
<keyword evidence="3 9" id="KW-0479">Metal-binding</keyword>
<dbReference type="GO" id="GO:0005975">
    <property type="term" value="P:carbohydrate metabolic process"/>
    <property type="evidence" value="ECO:0007669"/>
    <property type="project" value="InterPro"/>
</dbReference>
<evidence type="ECO:0000256" key="1">
    <source>
        <dbReference type="ARBA" id="ARBA00010231"/>
    </source>
</evidence>
<dbReference type="GO" id="GO:0005829">
    <property type="term" value="C:cytosol"/>
    <property type="evidence" value="ECO:0007669"/>
    <property type="project" value="TreeGrafter"/>
</dbReference>
<keyword evidence="4 9" id="KW-0460">Magnesium</keyword>
<dbReference type="Gene3D" id="3.40.120.10">
    <property type="entry name" value="Alpha-D-Glucose-1,6-Bisphosphate, subunit A, domain 3"/>
    <property type="match status" value="3"/>
</dbReference>
<feature type="binding site" evidence="9">
    <location>
        <position position="244"/>
    </location>
    <ligand>
        <name>Mg(2+)</name>
        <dbReference type="ChEBI" id="CHEBI:18420"/>
    </ligand>
</feature>
<proteinExistence type="inferred from homology"/>
<evidence type="ECO:0000256" key="6">
    <source>
        <dbReference type="ARBA" id="ARBA00050364"/>
    </source>
</evidence>
<dbReference type="InterPro" id="IPR016066">
    <property type="entry name" value="A-D-PHexomutase_CS"/>
</dbReference>
<reference evidence="16 17" key="1">
    <citation type="submission" date="2011-03" db="EMBL/GenBank/DDBJ databases">
        <title>Deep-sequencing identification of multiple resistance mechanism for the high antibiotic-resistance strain Streptococcus suis R61.</title>
        <authorList>
            <person name="Hu P."/>
            <person name="Yang M."/>
            <person name="Jin M."/>
            <person name="Xiao J."/>
        </authorList>
    </citation>
    <scope>NUCLEOTIDE SEQUENCE [LARGE SCALE GENOMIC DNA]</scope>
    <source>
        <strain evidence="16 17">R61</strain>
    </source>
</reference>
<evidence type="ECO:0000256" key="11">
    <source>
        <dbReference type="RuleBase" id="RU004327"/>
    </source>
</evidence>
<dbReference type="EC" id="5.4.2.10" evidence="7 9"/>
<evidence type="ECO:0000313" key="17">
    <source>
        <dbReference type="Proteomes" id="UP000004014"/>
    </source>
</evidence>
<organism evidence="16 17">
    <name type="scientific">Streptococcus suis R61</name>
    <dbReference type="NCBI Taxonomy" id="996306"/>
    <lineage>
        <taxon>Bacteria</taxon>
        <taxon>Bacillati</taxon>
        <taxon>Bacillota</taxon>
        <taxon>Bacilli</taxon>
        <taxon>Lactobacillales</taxon>
        <taxon>Streptococcaceae</taxon>
        <taxon>Streptococcus</taxon>
    </lineage>
</organism>
<dbReference type="InterPro" id="IPR036900">
    <property type="entry name" value="A-D-PHexomutase_C_sf"/>
</dbReference>
<dbReference type="HAMAP" id="MF_01554_B">
    <property type="entry name" value="GlmM_B"/>
    <property type="match status" value="1"/>
</dbReference>
<feature type="binding site" description="via phosphate group" evidence="9">
    <location>
        <position position="101"/>
    </location>
    <ligand>
        <name>Mg(2+)</name>
        <dbReference type="ChEBI" id="CHEBI:18420"/>
    </ligand>
</feature>
<dbReference type="InterPro" id="IPR005841">
    <property type="entry name" value="Alpha-D-phosphohexomutase_SF"/>
</dbReference>
<evidence type="ECO:0000256" key="4">
    <source>
        <dbReference type="ARBA" id="ARBA00022842"/>
    </source>
</evidence>
<feature type="binding site" evidence="9">
    <location>
        <position position="242"/>
    </location>
    <ligand>
        <name>Mg(2+)</name>
        <dbReference type="ChEBI" id="CHEBI:18420"/>
    </ligand>
</feature>
<feature type="domain" description="Alpha-D-phosphohexomutase alpha/beta/alpha" evidence="13">
    <location>
        <begin position="3"/>
        <end position="136"/>
    </location>
</feature>
<sequence>MGKYFGTDGVRGEANVELTPELAFKLGRFGGYVLSQHETDVPRVFVARDTRISGQMLEAALIAGLLSVGIHVYKLGVLATPGVAHLVKTEKASAGVMISASHNPAQDNGIKFFAGDGFKLDDALEAEIEALLDAEEDTLPRPSAQGLGDVVEYPEGLRKYESFLVSTGIQLEGMKVALDTANGAASTSARQIFADLGADLTVMAEKPDGLNINEGVGSTHPEKLQELVKETGSQIGLAFDGDSDRLIAVDENGDLVDGDRIMYIVGKYLADRGLLAKNTIVTTVMSNLGFHKALDREGIEKAVTAVGDRYVVEEMRKEGYNVGGEQSGHVILMDYNTTGDGQLTAVQLTKIMKETGKKLSELVAEVTIYPQKLVNIRVENSMKDKAMEVPAIAAIIEKMEAEMAGNGRILVRPSGTEPLLRVMAEAPTDAEVDYFVDTIADVVRAEIGLD</sequence>
<feature type="domain" description="Alpha-D-phosphohexomutase alpha/beta/alpha" evidence="14">
    <location>
        <begin position="162"/>
        <end position="253"/>
    </location>
</feature>
<dbReference type="AlphaFoldDB" id="A0AA87K4E6"/>
<evidence type="ECO:0000256" key="10">
    <source>
        <dbReference type="RuleBase" id="RU004326"/>
    </source>
</evidence>
<evidence type="ECO:0000256" key="8">
    <source>
        <dbReference type="ARBA" id="ARBA00068193"/>
    </source>
</evidence>
<evidence type="ECO:0000313" key="16">
    <source>
        <dbReference type="EMBL" id="EHC03377.1"/>
    </source>
</evidence>
<dbReference type="InterPro" id="IPR016055">
    <property type="entry name" value="A-D-PHexomutase_a/b/a-I/II/III"/>
</dbReference>
<comment type="catalytic activity">
    <reaction evidence="6 9 11">
        <text>alpha-D-glucosamine 1-phosphate = D-glucosamine 6-phosphate</text>
        <dbReference type="Rhea" id="RHEA:23424"/>
        <dbReference type="ChEBI" id="CHEBI:58516"/>
        <dbReference type="ChEBI" id="CHEBI:58725"/>
        <dbReference type="EC" id="5.4.2.10"/>
    </reaction>
</comment>
<evidence type="ECO:0000259" key="15">
    <source>
        <dbReference type="Pfam" id="PF02880"/>
    </source>
</evidence>
<evidence type="ECO:0000256" key="2">
    <source>
        <dbReference type="ARBA" id="ARBA00022553"/>
    </source>
</evidence>
<comment type="function">
    <text evidence="9 11">Catalyzes the conversion of glucosamine-6-phosphate to glucosamine-1-phosphate.</text>
</comment>
<dbReference type="FunFam" id="3.30.310.50:FF:000001">
    <property type="entry name" value="Phosphoglucosamine mutase"/>
    <property type="match status" value="1"/>
</dbReference>
<dbReference type="CDD" id="cd05802">
    <property type="entry name" value="GlmM"/>
    <property type="match status" value="1"/>
</dbReference>
<dbReference type="PROSITE" id="PS00710">
    <property type="entry name" value="PGM_PMM"/>
    <property type="match status" value="1"/>
</dbReference>
<comment type="PTM">
    <text evidence="9">Activated by phosphorylation.</text>
</comment>
<evidence type="ECO:0000259" key="12">
    <source>
        <dbReference type="Pfam" id="PF00408"/>
    </source>
</evidence>
<keyword evidence="5 9" id="KW-0413">Isomerase</keyword>
<gene>
    <name evidence="9" type="primary">glmM</name>
    <name evidence="16" type="ORF">SSUR61_0628</name>
</gene>
<evidence type="ECO:0000256" key="9">
    <source>
        <dbReference type="HAMAP-Rule" id="MF_01554"/>
    </source>
</evidence>
<evidence type="ECO:0000259" key="14">
    <source>
        <dbReference type="Pfam" id="PF02879"/>
    </source>
</evidence>
<evidence type="ECO:0000256" key="5">
    <source>
        <dbReference type="ARBA" id="ARBA00023235"/>
    </source>
</evidence>
<dbReference type="NCBIfam" id="TIGR01455">
    <property type="entry name" value="glmM"/>
    <property type="match status" value="1"/>
</dbReference>
<dbReference type="Gene3D" id="3.30.310.50">
    <property type="entry name" value="Alpha-D-phosphohexomutase, C-terminal domain"/>
    <property type="match status" value="1"/>
</dbReference>
<dbReference type="InterPro" id="IPR050060">
    <property type="entry name" value="Phosphoglucosamine_mutase"/>
</dbReference>
<dbReference type="FunFam" id="3.40.120.10:FF:000001">
    <property type="entry name" value="Phosphoglucosamine mutase"/>
    <property type="match status" value="1"/>
</dbReference>
<dbReference type="PANTHER" id="PTHR42946:SF1">
    <property type="entry name" value="PHOSPHOGLUCOMUTASE (ALPHA-D-GLUCOSE-1,6-BISPHOSPHATE-DEPENDENT)"/>
    <property type="match status" value="1"/>
</dbReference>
<dbReference type="GO" id="GO:0004615">
    <property type="term" value="F:phosphomannomutase activity"/>
    <property type="evidence" value="ECO:0007669"/>
    <property type="project" value="TreeGrafter"/>
</dbReference>
<accession>A0AA87K4E6</accession>
<dbReference type="GO" id="GO:0009252">
    <property type="term" value="P:peptidoglycan biosynthetic process"/>
    <property type="evidence" value="ECO:0007669"/>
    <property type="project" value="TreeGrafter"/>
</dbReference>
<dbReference type="InterPro" id="IPR005846">
    <property type="entry name" value="A-D-PHexomutase_a/b/a-III"/>
</dbReference>
<dbReference type="PANTHER" id="PTHR42946">
    <property type="entry name" value="PHOSPHOHEXOSE MUTASE"/>
    <property type="match status" value="1"/>
</dbReference>
<name>A0AA87K4E6_STRSU</name>
<feature type="active site" description="Phosphoserine intermediate" evidence="9">
    <location>
        <position position="101"/>
    </location>
</feature>
<dbReference type="Proteomes" id="UP000004014">
    <property type="component" value="Unassembled WGS sequence"/>
</dbReference>
<dbReference type="InterPro" id="IPR006352">
    <property type="entry name" value="GlmM_bact"/>
</dbReference>
<dbReference type="SUPFAM" id="SSF55957">
    <property type="entry name" value="Phosphoglucomutase, C-terminal domain"/>
    <property type="match status" value="1"/>
</dbReference>
<dbReference type="InterPro" id="IPR005843">
    <property type="entry name" value="A-D-PHexomutase_C"/>
</dbReference>
<feature type="binding site" evidence="9">
    <location>
        <position position="240"/>
    </location>
    <ligand>
        <name>Mg(2+)</name>
        <dbReference type="ChEBI" id="CHEBI:18420"/>
    </ligand>
</feature>
<comment type="similarity">
    <text evidence="1 9 10">Belongs to the phosphohexose mutase family.</text>
</comment>
<comment type="caution">
    <text evidence="16">The sequence shown here is derived from an EMBL/GenBank/DDBJ whole genome shotgun (WGS) entry which is preliminary data.</text>
</comment>
<dbReference type="SUPFAM" id="SSF53738">
    <property type="entry name" value="Phosphoglucomutase, first 3 domains"/>
    <property type="match status" value="3"/>
</dbReference>
<dbReference type="Pfam" id="PF02880">
    <property type="entry name" value="PGM_PMM_III"/>
    <property type="match status" value="1"/>
</dbReference>
<keyword evidence="2 9" id="KW-0597">Phosphoprotein</keyword>
<dbReference type="Pfam" id="PF00408">
    <property type="entry name" value="PGM_PMM_IV"/>
    <property type="match status" value="1"/>
</dbReference>
<dbReference type="InterPro" id="IPR005845">
    <property type="entry name" value="A-D-PHexomutase_a/b/a-II"/>
</dbReference>
<dbReference type="GO" id="GO:0000287">
    <property type="term" value="F:magnesium ion binding"/>
    <property type="evidence" value="ECO:0007669"/>
    <property type="project" value="UniProtKB-UniRule"/>
</dbReference>
<comment type="cofactor">
    <cofactor evidence="9">
        <name>Mg(2+)</name>
        <dbReference type="ChEBI" id="CHEBI:18420"/>
    </cofactor>
    <text evidence="9">Binds 1 Mg(2+) ion per subunit.</text>
</comment>